<keyword evidence="1" id="KW-1133">Transmembrane helix</keyword>
<sequence>MSPVVEGDVVRRGAALVWPELPLLVLGSVPVALGWAAVRQLSDWSPWLALAGVGLVVLPLLAALVHACSVLLDGDHVGVRRLFATLPGTALRAAGVTVVPTTTGLLTLVAVHAWQLSGQPWLLASVAVGCVATLAAGYVAVVAVPYALRTGAGVREVALVSLFVATRNAVPVLSVLATATLAVLVAAHLSLALLVLLPAPVALVWAAAASAATARSRARLAHPTPSAR</sequence>
<evidence type="ECO:0000313" key="2">
    <source>
        <dbReference type="EMBL" id="MVA74542.1"/>
    </source>
</evidence>
<dbReference type="Proteomes" id="UP000435304">
    <property type="component" value="Unassembled WGS sequence"/>
</dbReference>
<keyword evidence="3" id="KW-1185">Reference proteome</keyword>
<name>A0A6A9US11_9ACTN</name>
<keyword evidence="1" id="KW-0812">Transmembrane</keyword>
<evidence type="ECO:0008006" key="4">
    <source>
        <dbReference type="Google" id="ProtNLM"/>
    </source>
</evidence>
<dbReference type="EMBL" id="WPCU01000002">
    <property type="protein sequence ID" value="MVA74542.1"/>
    <property type="molecule type" value="Genomic_DNA"/>
</dbReference>
<protein>
    <recommendedName>
        <fullName evidence="4">DUF624 domain-containing protein</fullName>
    </recommendedName>
</protein>
<feature type="transmembrane region" description="Helical" evidence="1">
    <location>
        <begin position="195"/>
        <end position="214"/>
    </location>
</feature>
<organism evidence="2 3">
    <name type="scientific">Auraticoccus cholistanensis</name>
    <dbReference type="NCBI Taxonomy" id="2656650"/>
    <lineage>
        <taxon>Bacteria</taxon>
        <taxon>Bacillati</taxon>
        <taxon>Actinomycetota</taxon>
        <taxon>Actinomycetes</taxon>
        <taxon>Propionibacteriales</taxon>
        <taxon>Propionibacteriaceae</taxon>
        <taxon>Auraticoccus</taxon>
    </lineage>
</organism>
<keyword evidence="1" id="KW-0472">Membrane</keyword>
<feature type="transmembrane region" description="Helical" evidence="1">
    <location>
        <begin position="121"/>
        <end position="148"/>
    </location>
</feature>
<accession>A0A6A9US11</accession>
<comment type="caution">
    <text evidence="2">The sequence shown here is derived from an EMBL/GenBank/DDBJ whole genome shotgun (WGS) entry which is preliminary data.</text>
</comment>
<feature type="transmembrane region" description="Helical" evidence="1">
    <location>
        <begin position="169"/>
        <end position="189"/>
    </location>
</feature>
<proteinExistence type="predicted"/>
<feature type="transmembrane region" description="Helical" evidence="1">
    <location>
        <begin position="44"/>
        <end position="72"/>
    </location>
</feature>
<dbReference type="RefSeq" id="WP_156607038.1">
    <property type="nucleotide sequence ID" value="NZ_WPCU01000002.1"/>
</dbReference>
<evidence type="ECO:0000313" key="3">
    <source>
        <dbReference type="Proteomes" id="UP000435304"/>
    </source>
</evidence>
<dbReference type="AlphaFoldDB" id="A0A6A9US11"/>
<feature type="transmembrane region" description="Helical" evidence="1">
    <location>
        <begin position="21"/>
        <end position="38"/>
    </location>
</feature>
<gene>
    <name evidence="2" type="ORF">GC722_00600</name>
</gene>
<evidence type="ECO:0000256" key="1">
    <source>
        <dbReference type="SAM" id="Phobius"/>
    </source>
</evidence>
<feature type="transmembrane region" description="Helical" evidence="1">
    <location>
        <begin position="93"/>
        <end position="115"/>
    </location>
</feature>
<reference evidence="2 3" key="1">
    <citation type="submission" date="2019-12" db="EMBL/GenBank/DDBJ databases">
        <title>Auraticoccus cholistani sp. nov., an actinomycete isolated from soil of Cholistan desert.</title>
        <authorList>
            <person name="Cheema M.T."/>
        </authorList>
    </citation>
    <scope>NUCLEOTIDE SEQUENCE [LARGE SCALE GENOMIC DNA]</scope>
    <source>
        <strain evidence="2 3">F435</strain>
    </source>
</reference>